<evidence type="ECO:0000313" key="6">
    <source>
        <dbReference type="Proteomes" id="UP000195696"/>
    </source>
</evidence>
<organism evidence="5 6">
    <name type="scientific">Bacillus mycoides</name>
    <dbReference type="NCBI Taxonomy" id="1405"/>
    <lineage>
        <taxon>Bacteria</taxon>
        <taxon>Bacillati</taxon>
        <taxon>Bacillota</taxon>
        <taxon>Bacilli</taxon>
        <taxon>Bacillales</taxon>
        <taxon>Bacillaceae</taxon>
        <taxon>Bacillus</taxon>
        <taxon>Bacillus cereus group</taxon>
    </lineage>
</organism>
<evidence type="ECO:0000256" key="1">
    <source>
        <dbReference type="ARBA" id="ARBA00008061"/>
    </source>
</evidence>
<dbReference type="Pfam" id="PF00128">
    <property type="entry name" value="Alpha-amylase"/>
    <property type="match status" value="1"/>
</dbReference>
<gene>
    <name evidence="5" type="ORF">BWGO95_04112</name>
</gene>
<dbReference type="InterPro" id="IPR017853">
    <property type="entry name" value="GH"/>
</dbReference>
<sequence>MLKEAIYHRPKDNYAYAYDEKTIHIRIHTKRDDVHSAALIYGDPYEWQDGKWITASTPMKKTGSTELFDYWSVSIKPKFKRLRYGFELKNDVETLIYTERGFFSNIPNDDVGNFFCFPFIHAKDVFRAPSWIKDTVWYQIFPERFANGDSTLNPANTLPWSSAEPTATNFFGGDFAGILQNLDYLVKLGISGIYFTPIFKAHSNHKYDTIDYMEIDPQFGTKETFKELIEACHKRGIKVMLDAVFNHSGYFFDKFQDVLDQGENSAYKDWFHIHEFPIITEPLPSYDTFAFTPYMPKLNTAHPDVKEYLLEVGRYWVREFHIDGWRLDVANEVDHSFWREFRSEIKALNPEVYILGEIWHDALPWLQGDQFDAVMSYPVTNALLSYFANESINSSEFMKQITDSLHFYSMNVNEAAFHLLDSHDTPRILATCNGDKNKLKLLYVFHLSFIGSPCIYYGDEIGMDGGMDPGCRKCMIWDKKEQDTLLFTHIQTLISLRKQYKSFGGHGTFQFIEANDEHNYISYTKTYEDETIFFVLNPTNSEVTTSLPLRITGKKIINIYTNEEFSAEANVLQVTLPPYGFSILKWE</sequence>
<dbReference type="PANTHER" id="PTHR10357">
    <property type="entry name" value="ALPHA-AMYLASE FAMILY MEMBER"/>
    <property type="match status" value="1"/>
</dbReference>
<dbReference type="Gene3D" id="3.90.400.10">
    <property type="entry name" value="Oligo-1,6-glucosidase, Domain 2"/>
    <property type="match status" value="1"/>
</dbReference>
<dbReference type="InterPro" id="IPR006047">
    <property type="entry name" value="GH13_cat_dom"/>
</dbReference>
<dbReference type="CDD" id="cd11338">
    <property type="entry name" value="AmyAc_CMD"/>
    <property type="match status" value="1"/>
</dbReference>
<name>A0A1G4ELM2_BACMY</name>
<dbReference type="SMART" id="SM00642">
    <property type="entry name" value="Aamy"/>
    <property type="match status" value="1"/>
</dbReference>
<comment type="similarity">
    <text evidence="1">Belongs to the glycosyl hydrolase 13 family.</text>
</comment>
<dbReference type="Gene3D" id="2.60.40.1180">
    <property type="entry name" value="Golgi alpha-mannosidase II"/>
    <property type="match status" value="1"/>
</dbReference>
<keyword evidence="2" id="KW-0378">Hydrolase</keyword>
<protein>
    <submittedName>
        <fullName evidence="5">Neopullulanase</fullName>
    </submittedName>
</protein>
<dbReference type="InterPro" id="IPR045857">
    <property type="entry name" value="O16G_dom_2"/>
</dbReference>
<dbReference type="GO" id="GO:0004553">
    <property type="term" value="F:hydrolase activity, hydrolyzing O-glycosyl compounds"/>
    <property type="evidence" value="ECO:0007669"/>
    <property type="project" value="InterPro"/>
</dbReference>
<dbReference type="InterPro" id="IPR004185">
    <property type="entry name" value="Glyco_hydro_13_lg-like_dom"/>
</dbReference>
<dbReference type="PANTHER" id="PTHR10357:SF210">
    <property type="entry name" value="MALTODEXTRIN GLUCOSIDASE"/>
    <property type="match status" value="1"/>
</dbReference>
<dbReference type="Proteomes" id="UP000195696">
    <property type="component" value="Unassembled WGS sequence"/>
</dbReference>
<dbReference type="CDD" id="cd02857">
    <property type="entry name" value="E_set_CDase_PDE_N"/>
    <property type="match status" value="1"/>
</dbReference>
<feature type="domain" description="Glycosyl hydrolase family 13 catalytic" evidence="4">
    <location>
        <begin position="139"/>
        <end position="497"/>
    </location>
</feature>
<dbReference type="InterPro" id="IPR013783">
    <property type="entry name" value="Ig-like_fold"/>
</dbReference>
<dbReference type="AlphaFoldDB" id="A0A1G4ELM2"/>
<dbReference type="SUPFAM" id="SSF51445">
    <property type="entry name" value="(Trans)glycosidases"/>
    <property type="match status" value="1"/>
</dbReference>
<dbReference type="InterPro" id="IPR013780">
    <property type="entry name" value="Glyco_hydro_b"/>
</dbReference>
<evidence type="ECO:0000256" key="3">
    <source>
        <dbReference type="ARBA" id="ARBA00023295"/>
    </source>
</evidence>
<proteinExistence type="inferred from homology"/>
<accession>A0A1G4ELM2</accession>
<dbReference type="InterPro" id="IPR032091">
    <property type="entry name" value="Malt_amylase-like_C"/>
</dbReference>
<dbReference type="GO" id="GO:0005975">
    <property type="term" value="P:carbohydrate metabolic process"/>
    <property type="evidence" value="ECO:0007669"/>
    <property type="project" value="InterPro"/>
</dbReference>
<dbReference type="RefSeq" id="WP_088099488.1">
    <property type="nucleotide sequence ID" value="NZ_FMAK01000050.1"/>
</dbReference>
<evidence type="ECO:0000259" key="4">
    <source>
        <dbReference type="SMART" id="SM00642"/>
    </source>
</evidence>
<reference evidence="5 6" key="1">
    <citation type="submission" date="2016-08" db="EMBL/GenBank/DDBJ databases">
        <authorList>
            <person name="Seilhamer J.J."/>
        </authorList>
    </citation>
    <scope>NUCLEOTIDE SEQUENCE [LARGE SCALE GENOMIC DNA]</scope>
    <source>
        <strain evidence="5 6">SDA_GO95</strain>
    </source>
</reference>
<dbReference type="Pfam" id="PF16657">
    <property type="entry name" value="Malt_amylase_C"/>
    <property type="match status" value="1"/>
</dbReference>
<dbReference type="Pfam" id="PF02903">
    <property type="entry name" value="Alpha-amylase_N"/>
    <property type="match status" value="1"/>
</dbReference>
<dbReference type="Gene3D" id="3.20.20.80">
    <property type="entry name" value="Glycosidases"/>
    <property type="match status" value="1"/>
</dbReference>
<dbReference type="SUPFAM" id="SSF51011">
    <property type="entry name" value="Glycosyl hydrolase domain"/>
    <property type="match status" value="1"/>
</dbReference>
<evidence type="ECO:0000313" key="5">
    <source>
        <dbReference type="EMBL" id="SCB69945.1"/>
    </source>
</evidence>
<dbReference type="EMBL" id="FMAK01000050">
    <property type="protein sequence ID" value="SCB69945.1"/>
    <property type="molecule type" value="Genomic_DNA"/>
</dbReference>
<dbReference type="Gene3D" id="2.60.40.10">
    <property type="entry name" value="Immunoglobulins"/>
    <property type="match status" value="1"/>
</dbReference>
<evidence type="ECO:0000256" key="2">
    <source>
        <dbReference type="ARBA" id="ARBA00022801"/>
    </source>
</evidence>
<keyword evidence="3" id="KW-0326">Glycosidase</keyword>